<feature type="compositionally biased region" description="Basic residues" evidence="1">
    <location>
        <begin position="981"/>
        <end position="991"/>
    </location>
</feature>
<feature type="compositionally biased region" description="Basic and acidic residues" evidence="1">
    <location>
        <begin position="504"/>
        <end position="516"/>
    </location>
</feature>
<feature type="compositionally biased region" description="Low complexity" evidence="1">
    <location>
        <begin position="650"/>
        <end position="660"/>
    </location>
</feature>
<feature type="compositionally biased region" description="Polar residues" evidence="1">
    <location>
        <begin position="785"/>
        <end position="802"/>
    </location>
</feature>
<feature type="compositionally biased region" description="Basic residues" evidence="1">
    <location>
        <begin position="1085"/>
        <end position="1100"/>
    </location>
</feature>
<feature type="region of interest" description="Disordered" evidence="1">
    <location>
        <begin position="54"/>
        <end position="95"/>
    </location>
</feature>
<feature type="compositionally biased region" description="Polar residues" evidence="1">
    <location>
        <begin position="1142"/>
        <end position="1153"/>
    </location>
</feature>
<feature type="compositionally biased region" description="Basic and acidic residues" evidence="1">
    <location>
        <begin position="904"/>
        <end position="929"/>
    </location>
</feature>
<feature type="compositionally biased region" description="Basic and acidic residues" evidence="1">
    <location>
        <begin position="809"/>
        <end position="821"/>
    </location>
</feature>
<feature type="compositionally biased region" description="Low complexity" evidence="1">
    <location>
        <begin position="730"/>
        <end position="748"/>
    </location>
</feature>
<evidence type="ECO:0000256" key="1">
    <source>
        <dbReference type="SAM" id="MobiDB-lite"/>
    </source>
</evidence>
<dbReference type="GO" id="GO:0005634">
    <property type="term" value="C:nucleus"/>
    <property type="evidence" value="ECO:0007669"/>
    <property type="project" value="InterPro"/>
</dbReference>
<feature type="compositionally biased region" description="Basic and acidic residues" evidence="1">
    <location>
        <begin position="476"/>
        <end position="485"/>
    </location>
</feature>
<feature type="compositionally biased region" description="Basic and acidic residues" evidence="1">
    <location>
        <begin position="664"/>
        <end position="686"/>
    </location>
</feature>
<dbReference type="OrthoDB" id="2420608at2759"/>
<feature type="compositionally biased region" description="Polar residues" evidence="1">
    <location>
        <begin position="859"/>
        <end position="874"/>
    </location>
</feature>
<feature type="compositionally biased region" description="Basic and acidic residues" evidence="1">
    <location>
        <begin position="1248"/>
        <end position="1272"/>
    </location>
</feature>
<feature type="region of interest" description="Disordered" evidence="1">
    <location>
        <begin position="1067"/>
        <end position="1323"/>
    </location>
</feature>
<name>A0A8H5EWL5_9AGAR</name>
<feature type="region of interest" description="Disordered" evidence="1">
    <location>
        <begin position="262"/>
        <end position="335"/>
    </location>
</feature>
<accession>A0A8H5EWL5</accession>
<feature type="compositionally biased region" description="Acidic residues" evidence="1">
    <location>
        <begin position="488"/>
        <end position="503"/>
    </location>
</feature>
<feature type="compositionally biased region" description="Basic and acidic residues" evidence="1">
    <location>
        <begin position="1205"/>
        <end position="1218"/>
    </location>
</feature>
<feature type="compositionally biased region" description="Basic residues" evidence="1">
    <location>
        <begin position="1018"/>
        <end position="1032"/>
    </location>
</feature>
<feature type="compositionally biased region" description="Polar residues" evidence="1">
    <location>
        <begin position="213"/>
        <end position="231"/>
    </location>
</feature>
<feature type="compositionally biased region" description="Low complexity" evidence="1">
    <location>
        <begin position="14"/>
        <end position="29"/>
    </location>
</feature>
<feature type="compositionally biased region" description="Basic and acidic residues" evidence="1">
    <location>
        <begin position="54"/>
        <end position="65"/>
    </location>
</feature>
<feature type="region of interest" description="Disordered" evidence="1">
    <location>
        <begin position="204"/>
        <end position="231"/>
    </location>
</feature>
<feature type="compositionally biased region" description="Basic residues" evidence="1">
    <location>
        <begin position="694"/>
        <end position="709"/>
    </location>
</feature>
<reference evidence="2 3" key="1">
    <citation type="journal article" date="2020" name="ISME J.">
        <title>Uncovering the hidden diversity of litter-decomposition mechanisms in mushroom-forming fungi.</title>
        <authorList>
            <person name="Floudas D."/>
            <person name="Bentzer J."/>
            <person name="Ahren D."/>
            <person name="Johansson T."/>
            <person name="Persson P."/>
            <person name="Tunlid A."/>
        </authorList>
    </citation>
    <scope>NUCLEOTIDE SEQUENCE [LARGE SCALE GENOMIC DNA]</scope>
    <source>
        <strain evidence="2 3">CBS 101986</strain>
    </source>
</reference>
<feature type="compositionally biased region" description="Basic and acidic residues" evidence="1">
    <location>
        <begin position="773"/>
        <end position="784"/>
    </location>
</feature>
<feature type="region of interest" description="Disordered" evidence="1">
    <location>
        <begin position="395"/>
        <end position="1050"/>
    </location>
</feature>
<dbReference type="Proteomes" id="UP000567179">
    <property type="component" value="Unassembled WGS sequence"/>
</dbReference>
<dbReference type="Pfam" id="PF10384">
    <property type="entry name" value="Scm3"/>
    <property type="match status" value="1"/>
</dbReference>
<feature type="compositionally biased region" description="Acidic residues" evidence="1">
    <location>
        <begin position="441"/>
        <end position="450"/>
    </location>
</feature>
<feature type="compositionally biased region" description="Basic residues" evidence="1">
    <location>
        <begin position="1155"/>
        <end position="1172"/>
    </location>
</feature>
<organism evidence="2 3">
    <name type="scientific">Psilocybe cf. subviscida</name>
    <dbReference type="NCBI Taxonomy" id="2480587"/>
    <lineage>
        <taxon>Eukaryota</taxon>
        <taxon>Fungi</taxon>
        <taxon>Dikarya</taxon>
        <taxon>Basidiomycota</taxon>
        <taxon>Agaricomycotina</taxon>
        <taxon>Agaricomycetes</taxon>
        <taxon>Agaricomycetidae</taxon>
        <taxon>Agaricales</taxon>
        <taxon>Agaricineae</taxon>
        <taxon>Strophariaceae</taxon>
        <taxon>Psilocybe</taxon>
    </lineage>
</organism>
<gene>
    <name evidence="2" type="ORF">D9619_006981</name>
</gene>
<keyword evidence="3" id="KW-1185">Reference proteome</keyword>
<comment type="caution">
    <text evidence="2">The sequence shown here is derived from an EMBL/GenBank/DDBJ whole genome shotgun (WGS) entry which is preliminary data.</text>
</comment>
<dbReference type="EMBL" id="JAACJJ010000043">
    <property type="protein sequence ID" value="KAF5315026.1"/>
    <property type="molecule type" value="Genomic_DNA"/>
</dbReference>
<feature type="compositionally biased region" description="Acidic residues" evidence="1">
    <location>
        <begin position="407"/>
        <end position="433"/>
    </location>
</feature>
<evidence type="ECO:0000313" key="3">
    <source>
        <dbReference type="Proteomes" id="UP000567179"/>
    </source>
</evidence>
<feature type="compositionally biased region" description="Polar residues" evidence="1">
    <location>
        <begin position="613"/>
        <end position="633"/>
    </location>
</feature>
<evidence type="ECO:0000313" key="2">
    <source>
        <dbReference type="EMBL" id="KAF5315026.1"/>
    </source>
</evidence>
<sequence>MRSELHMTPSHSLASTMTSASRSPSRMSSGNPDAPLLSGLAKLSALVRQTTDEIRGSCEATEERRRKSQNRDTLGQDDISTERRQSTTEASEDSSLLEIIRDEVKELVEIVEELREDPEAARMKSENAYLRRQVEYLVQKNQHDLLTTTQHILQAFRDEQQSRHAELMQTLHDMKTRGKLRAVVFDHIDTIPCEVCEKQAMENRGRDKARMNGNEQRCRQTGNRQASGSNSDNASIHVMVLDLAPPLASSTLRLSPRRPASNSLLLMEPPSFYRKPDRPALITPSASPPPLRVNDPPFLNHRGSSPPLKRQRMQSSTPLRTAHDAPSSSRTQTPVIDIQKEREASRLRLLDVWSSLAERYTRRLDEDDIVDLWTGKITRDNGVIRGSRSVAFGALGAPGAGYQTADEGSEEDDDEREDKDAEEDDEYGLDELDSFANPEDYGLETPDDVPTEIVLVPPPTLPFGPTDEADLQEFMDAERMRRDTCGTDVEDIEEADEEEETDFDQDHLGASEEEHSSCPASDFVEDEVDQEEGEEEEEFSSALPEDYYDQVVPLRYDSDEDELGNWKADDSNFTRPISAPPEETVSEKSDDEVEFVEPPIPPKKLAQARPARGSSSPSKMDQKKNQQLLTPPLSSSSYAFSETPEPVATSSKSPFRPSSSLLNEQKKAPRSVEAEKSPVKESRVEPTAKNVSSKSRHGSRSPTKPRHQPPTKPPEPLTLAELSKRPKPFVLLTTRSSTSPTKPTTVAKSSRDAKDVDENGGASTSPTKLSKGKGKEKAREEDSSPIKQSRPQQDVSRGSSSPTKRKTRHESPEPYVLHRESSGPPSSPTMKPSRTPFEEARNGEYHESSGSSVPPPQPRASSSRDALQHSSSSRNDAREATYADNSRYESGSAPPPPSKKRKRVVSDVKSHSSDYEKPAQRHQATEERRGRSRSSHRTTAESVHYTSPQKRSTSQRRHITPDTESEFDDFSSPSASESPTKHQRHRSRSRARSQLPQYQAPPPPPAAAPYGDFPVSRSHPHSHPPSHPHSRPPPHAQLHPHEYSSIPDPRAQLIIAQAMHQLSALVGGAWPQPPYSESYIPRTPSSHRHQHPHQPQHNQHRQGSQLPLPPLGSYITPSHRRPPEPYYDPDFSYATMPPDSPEVNSSPDKSSPPNARRKSIVGRSRSRGRRVSFHFDEESGTREREALQQSSPTRPPAKRGGGGSSRRDHSESEEEQRSSRRSVKGKSKEKGRARADTPAHGYVSASASDRDSELEGGSGHEHDYEHQYEHGYSHGHSQKTRKEQSSAPYVRGRTPGPDLESSHADSYVPSGSSRRRQPSRSRR</sequence>
<feature type="compositionally biased region" description="Acidic residues" evidence="1">
    <location>
        <begin position="523"/>
        <end position="539"/>
    </location>
</feature>
<feature type="compositionally biased region" description="Basic and acidic residues" evidence="1">
    <location>
        <begin position="1226"/>
        <end position="1237"/>
    </location>
</feature>
<dbReference type="GO" id="GO:0042393">
    <property type="term" value="F:histone binding"/>
    <property type="evidence" value="ECO:0007669"/>
    <property type="project" value="InterPro"/>
</dbReference>
<feature type="region of interest" description="Disordered" evidence="1">
    <location>
        <begin position="1"/>
        <end position="37"/>
    </location>
</feature>
<feature type="compositionally biased region" description="Basic residues" evidence="1">
    <location>
        <begin position="1313"/>
        <end position="1323"/>
    </location>
</feature>
<feature type="compositionally biased region" description="Polar residues" evidence="1">
    <location>
        <begin position="940"/>
        <end position="952"/>
    </location>
</feature>
<protein>
    <submittedName>
        <fullName evidence="2">Uncharacterized protein</fullName>
    </submittedName>
</protein>
<feature type="compositionally biased region" description="Basic and acidic residues" evidence="1">
    <location>
        <begin position="836"/>
        <end position="847"/>
    </location>
</feature>
<proteinExistence type="predicted"/>
<feature type="compositionally biased region" description="Basic and acidic residues" evidence="1">
    <location>
        <begin position="1173"/>
        <end position="1186"/>
    </location>
</feature>
<dbReference type="InterPro" id="IPR018465">
    <property type="entry name" value="Scm3/HJURP"/>
</dbReference>